<dbReference type="PANTHER" id="PTHR28064:SF1">
    <property type="entry name" value="INNER KINETOCHORE SUBUNIT NKP2"/>
    <property type="match status" value="1"/>
</dbReference>
<dbReference type="Proteomes" id="UP001600064">
    <property type="component" value="Unassembled WGS sequence"/>
</dbReference>
<feature type="region of interest" description="Disordered" evidence="2">
    <location>
        <begin position="106"/>
        <end position="125"/>
    </location>
</feature>
<evidence type="ECO:0000256" key="1">
    <source>
        <dbReference type="SAM" id="Coils"/>
    </source>
</evidence>
<evidence type="ECO:0008006" key="5">
    <source>
        <dbReference type="Google" id="ProtNLM"/>
    </source>
</evidence>
<dbReference type="EMBL" id="JAZGUE010000006">
    <property type="protein sequence ID" value="KAL2265736.1"/>
    <property type="molecule type" value="Genomic_DNA"/>
</dbReference>
<accession>A0ABR4D5V7</accession>
<keyword evidence="1" id="KW-0175">Coiled coil</keyword>
<dbReference type="RefSeq" id="XP_070864463.1">
    <property type="nucleotide sequence ID" value="XM_071013591.1"/>
</dbReference>
<evidence type="ECO:0000313" key="3">
    <source>
        <dbReference type="EMBL" id="KAL2265736.1"/>
    </source>
</evidence>
<evidence type="ECO:0000313" key="4">
    <source>
        <dbReference type="Proteomes" id="UP001600064"/>
    </source>
</evidence>
<dbReference type="InterPro" id="IPR018565">
    <property type="entry name" value="Nkp2/Cnl2"/>
</dbReference>
<name>A0ABR4D5V7_9PEZI</name>
<organism evidence="3 4">
    <name type="scientific">Remersonia thermophila</name>
    <dbReference type="NCBI Taxonomy" id="72144"/>
    <lineage>
        <taxon>Eukaryota</taxon>
        <taxon>Fungi</taxon>
        <taxon>Dikarya</taxon>
        <taxon>Ascomycota</taxon>
        <taxon>Pezizomycotina</taxon>
        <taxon>Sordariomycetes</taxon>
        <taxon>Sordariomycetidae</taxon>
        <taxon>Sordariales</taxon>
        <taxon>Sordariales incertae sedis</taxon>
        <taxon>Remersonia</taxon>
    </lineage>
</organism>
<feature type="coiled-coil region" evidence="1">
    <location>
        <begin position="128"/>
        <end position="155"/>
    </location>
</feature>
<protein>
    <recommendedName>
        <fullName evidence="5">Cnl2/NKP2 family protein</fullName>
    </recommendedName>
</protein>
<keyword evidence="4" id="KW-1185">Reference proteome</keyword>
<dbReference type="GeneID" id="98128235"/>
<proteinExistence type="predicted"/>
<feature type="compositionally biased region" description="Low complexity" evidence="2">
    <location>
        <begin position="111"/>
        <end position="120"/>
    </location>
</feature>
<dbReference type="Pfam" id="PF09447">
    <property type="entry name" value="Cnl2_NKP2"/>
    <property type="match status" value="1"/>
</dbReference>
<reference evidence="3 4" key="1">
    <citation type="journal article" date="2024" name="Commun. Biol.">
        <title>Comparative genomic analysis of thermophilic fungi reveals convergent evolutionary adaptations and gene losses.</title>
        <authorList>
            <person name="Steindorff A.S."/>
            <person name="Aguilar-Pontes M.V."/>
            <person name="Robinson A.J."/>
            <person name="Andreopoulos B."/>
            <person name="LaButti K."/>
            <person name="Kuo A."/>
            <person name="Mondo S."/>
            <person name="Riley R."/>
            <person name="Otillar R."/>
            <person name="Haridas S."/>
            <person name="Lipzen A."/>
            <person name="Grimwood J."/>
            <person name="Schmutz J."/>
            <person name="Clum A."/>
            <person name="Reid I.D."/>
            <person name="Moisan M.C."/>
            <person name="Butler G."/>
            <person name="Nguyen T.T.M."/>
            <person name="Dewar K."/>
            <person name="Conant G."/>
            <person name="Drula E."/>
            <person name="Henrissat B."/>
            <person name="Hansel C."/>
            <person name="Singer S."/>
            <person name="Hutchinson M.I."/>
            <person name="de Vries R.P."/>
            <person name="Natvig D.O."/>
            <person name="Powell A.J."/>
            <person name="Tsang A."/>
            <person name="Grigoriev I.V."/>
        </authorList>
    </citation>
    <scope>NUCLEOTIDE SEQUENCE [LARGE SCALE GENOMIC DNA]</scope>
    <source>
        <strain evidence="3 4">ATCC 22073</strain>
    </source>
</reference>
<comment type="caution">
    <text evidence="3">The sequence shown here is derived from an EMBL/GenBank/DDBJ whole genome shotgun (WGS) entry which is preliminary data.</text>
</comment>
<sequence length="195" mass="21803">MPPTEHEILTQYLLVTAQLPSIVSLQEFAALFPRALQSSPSIRGLYRDLQSQRNAVVDAVAQSIDEEARQGRAMRRAVIQARRRDAERLEERDEEVEIERMLGNWSDAHRNNNSSSSSSNKHSLESILPEMESAVGELEAELQLLQEEEAALLASVQQTVGAMSDLRYGRLANSQLPEQVLDGLANLEEICKAKH</sequence>
<gene>
    <name evidence="3" type="ORF">VTJ83DRAFT_6836</name>
</gene>
<dbReference type="PANTHER" id="PTHR28064">
    <property type="entry name" value="INNER KINETOCHORE SUBUNIT NKP2"/>
    <property type="match status" value="1"/>
</dbReference>
<evidence type="ECO:0000256" key="2">
    <source>
        <dbReference type="SAM" id="MobiDB-lite"/>
    </source>
</evidence>